<dbReference type="KEGG" id="smo:SELMODRAFT_177985"/>
<dbReference type="FunCoup" id="D8S9B2">
    <property type="interactions" value="3975"/>
</dbReference>
<keyword evidence="4" id="KW-0547">Nucleotide-binding</keyword>
<dbReference type="InterPro" id="IPR019786">
    <property type="entry name" value="Zinc_finger_PHD-type_CS"/>
</dbReference>
<evidence type="ECO:0000256" key="9">
    <source>
        <dbReference type="ARBA" id="ARBA00023125"/>
    </source>
</evidence>
<dbReference type="PANTHER" id="PTHR45623">
    <property type="entry name" value="CHROMODOMAIN-HELICASE-DNA-BINDING PROTEIN 3-RELATED-RELATED"/>
    <property type="match status" value="1"/>
</dbReference>
<dbReference type="InterPro" id="IPR056302">
    <property type="entry name" value="CHD1-2/Hrp3_HTH"/>
</dbReference>
<dbReference type="PROSITE" id="PS50013">
    <property type="entry name" value="CHROMO_2"/>
    <property type="match status" value="2"/>
</dbReference>
<dbReference type="EMBL" id="GL377608">
    <property type="protein sequence ID" value="EFJ18933.1"/>
    <property type="molecule type" value="Genomic_DNA"/>
</dbReference>
<comment type="subcellular location">
    <subcellularLocation>
        <location evidence="1">Nucleus</location>
    </subcellularLocation>
</comment>
<evidence type="ECO:0000256" key="12">
    <source>
        <dbReference type="SAM" id="MobiDB-lite"/>
    </source>
</evidence>
<dbReference type="Pfam" id="PF00385">
    <property type="entry name" value="Chromo"/>
    <property type="match status" value="2"/>
</dbReference>
<dbReference type="PANTHER" id="PTHR45623:SF17">
    <property type="entry name" value="CHROMODOMAIN-HELICASE-DNA-BINDING PROTEIN 3-RELATED"/>
    <property type="match status" value="1"/>
</dbReference>
<dbReference type="Gene3D" id="2.40.50.40">
    <property type="match status" value="2"/>
</dbReference>
<dbReference type="PROSITE" id="PS50016">
    <property type="entry name" value="ZF_PHD_2"/>
    <property type="match status" value="1"/>
</dbReference>
<dbReference type="Pfam" id="PF23588">
    <property type="entry name" value="HTH_CHD1_Hrp3"/>
    <property type="match status" value="1"/>
</dbReference>
<dbReference type="SUPFAM" id="SSF52540">
    <property type="entry name" value="P-loop containing nucleoside triphosphate hydrolases"/>
    <property type="match status" value="2"/>
</dbReference>
<dbReference type="InterPro" id="IPR027417">
    <property type="entry name" value="P-loop_NTPase"/>
</dbReference>
<dbReference type="InParanoid" id="D8S9B2"/>
<dbReference type="Gene3D" id="3.30.40.10">
    <property type="entry name" value="Zinc/RING finger domain, C3HC4 (zinc finger)"/>
    <property type="match status" value="1"/>
</dbReference>
<keyword evidence="5 11" id="KW-0863">Zinc-finger</keyword>
<dbReference type="STRING" id="88036.D8S9B2"/>
<sequence>MAGRLRTRSRKKPSYREQEAADSDEIDDDDAAGNAANAADAGGAKQSDDHCSVCSLGGKLLCCDTCTAVYHLECLDPPMKSVPKGDWSCLKCREPLADLEKILDCQIRPPEPSEDAGVAEESTKHYLVKWKSKSYMHCSWVTQAALDKAIKSYPGIRLRLMNFNRQSELKLEDEEEKVPVKPEWTTVDRIIDYRKRSGKDEFLVKWKELGYEECTWETEDDIVAFQAEIKRYKAASTNEEYQDVDHDKRRQKAFTPYDKTPEFVVGGVLHPYQLEGLNFLRYAWQQGKPVILADEMGLGKTIQTISFLTSLLHEGVSLPHLIVAPLSTLRNWEREFSIWAPQMSIVTYIGSAQAREIIRQKEFFLPKERKPEKGKKNASRQRRVKFNVLLTSYEMVNTDSAVLKPIKWECLIVDEGHRLKNKDSKLFQTLHNYSTYSRVLLTGTPLQNNLDELFTLMYFLDSSKFSSLEEFQLEFKDINHEEQVQRLHTMLSSHLLRRVKKDVLKELPPKKELIVRVELSAIQKDYYRAVLTRNYEVLSRHSGVQVSLNNLVMELRKICAHPFLLDGVEEETEDEDAVQKTLVEASGKLLLLDKMTTKLKAEGHRVLIYSQFQRVLDILEDWLAYKNWNYERIDGKVSGADRQSRIDRFNAPGSKIFCFLLSTRAGGLGINLATADTVVIYDSDWNPHADMQAMARAHRMGQTSKVMIYRLITRGTIEERMMQLSKKKMVLEHLVVGRMKTQILNQEELDDILRYGAKELFADETAEEAKLRQIHYDDSAIDRLLDRSLLEETEELDEDNSFFKAFKVANFEYVNQGDAQAAEAIEQEKEAEADLESQTMDPSARTTYWENLLKNKYEARAREELGKGKRSRKQVNHFPAEDDLAGMSDTSSEEEDDNKPEAEVSKDAAKRTPGSRKKPRVEATGPPPLMEGEGKSILILGFNRKQRAMFVQVLMRFGFGDFSWSEFASCFKHKTVDEIKEYAALFLMHVTEEQTDIPTFSDGIPKEGLRIQDVFVRLAILHLIWEKVKNLNENPSTSLFPSVAYNKYAALKETKVWKEEQDRKLLKGIVKHGYGRWQAICEDEEYGLQPVLFQELFSSIPNSNSSAPATTDLNQDAGAEAIPLHPENKNLTGDKQEDAAKPSDPHSDEHRDAMDAQLQRKTMEFFRKRILVLEKVLNAEYHDELLDQEQGAAEGDQEGLEDETKLYISQVYSEMTLLVADSEIDAVQAYAGNKSAGSRLRRSIRQLEGLCMELETALYQRCATGSDENDPSPS</sequence>
<dbReference type="InterPro" id="IPR023780">
    <property type="entry name" value="Chromo_domain"/>
</dbReference>
<dbReference type="CDD" id="cd00167">
    <property type="entry name" value="SANT"/>
    <property type="match status" value="1"/>
</dbReference>
<feature type="region of interest" description="Disordered" evidence="12">
    <location>
        <begin position="1124"/>
        <end position="1152"/>
    </location>
</feature>
<dbReference type="GO" id="GO:0005634">
    <property type="term" value="C:nucleus"/>
    <property type="evidence" value="ECO:0000318"/>
    <property type="project" value="GO_Central"/>
</dbReference>
<dbReference type="GO" id="GO:0000785">
    <property type="term" value="C:chromatin"/>
    <property type="evidence" value="ECO:0000318"/>
    <property type="project" value="GO_Central"/>
</dbReference>
<keyword evidence="8" id="KW-0067">ATP-binding</keyword>
<feature type="domain" description="Chromo" evidence="13">
    <location>
        <begin position="97"/>
        <end position="175"/>
    </location>
</feature>
<evidence type="ECO:0000256" key="5">
    <source>
        <dbReference type="ARBA" id="ARBA00022771"/>
    </source>
</evidence>
<dbReference type="Pfam" id="PF00628">
    <property type="entry name" value="PHD"/>
    <property type="match status" value="1"/>
</dbReference>
<dbReference type="Pfam" id="PF00271">
    <property type="entry name" value="Helicase_C"/>
    <property type="match status" value="1"/>
</dbReference>
<dbReference type="Proteomes" id="UP000001514">
    <property type="component" value="Unassembled WGS sequence"/>
</dbReference>
<feature type="compositionally biased region" description="Basic and acidic residues" evidence="12">
    <location>
        <begin position="1126"/>
        <end position="1152"/>
    </location>
</feature>
<evidence type="ECO:0008006" key="19">
    <source>
        <dbReference type="Google" id="ProtNLM"/>
    </source>
</evidence>
<dbReference type="CDD" id="cd18793">
    <property type="entry name" value="SF2_C_SNF"/>
    <property type="match status" value="1"/>
</dbReference>
<keyword evidence="10" id="KW-0539">Nucleus</keyword>
<dbReference type="GO" id="GO:0006338">
    <property type="term" value="P:chromatin remodeling"/>
    <property type="evidence" value="ECO:0000318"/>
    <property type="project" value="GO_Central"/>
</dbReference>
<evidence type="ECO:0000259" key="15">
    <source>
        <dbReference type="PROSITE" id="PS51192"/>
    </source>
</evidence>
<dbReference type="CDD" id="cd15523">
    <property type="entry name" value="PHD_PHF21A"/>
    <property type="match status" value="1"/>
</dbReference>
<keyword evidence="7" id="KW-0862">Zinc</keyword>
<evidence type="ECO:0000256" key="3">
    <source>
        <dbReference type="ARBA" id="ARBA00022737"/>
    </source>
</evidence>
<evidence type="ECO:0000256" key="2">
    <source>
        <dbReference type="ARBA" id="ARBA00022723"/>
    </source>
</evidence>
<keyword evidence="18" id="KW-1185">Reference proteome</keyword>
<dbReference type="GO" id="GO:0016887">
    <property type="term" value="F:ATP hydrolysis activity"/>
    <property type="evidence" value="ECO:0000318"/>
    <property type="project" value="GO_Central"/>
</dbReference>
<dbReference type="SMART" id="SM00487">
    <property type="entry name" value="DEXDc"/>
    <property type="match status" value="1"/>
</dbReference>
<evidence type="ECO:0000256" key="8">
    <source>
        <dbReference type="ARBA" id="ARBA00022840"/>
    </source>
</evidence>
<evidence type="ECO:0000256" key="11">
    <source>
        <dbReference type="PROSITE-ProRule" id="PRU00146"/>
    </source>
</evidence>
<feature type="region of interest" description="Disordered" evidence="12">
    <location>
        <begin position="1"/>
        <end position="47"/>
    </location>
</feature>
<evidence type="ECO:0000313" key="18">
    <source>
        <dbReference type="Proteomes" id="UP000001514"/>
    </source>
</evidence>
<evidence type="ECO:0000256" key="10">
    <source>
        <dbReference type="ARBA" id="ARBA00023242"/>
    </source>
</evidence>
<feature type="compositionally biased region" description="Basic and acidic residues" evidence="12">
    <location>
        <begin position="899"/>
        <end position="910"/>
    </location>
</feature>
<dbReference type="SMART" id="SM01147">
    <property type="entry name" value="DUF1087"/>
    <property type="match status" value="1"/>
</dbReference>
<evidence type="ECO:0000259" key="14">
    <source>
        <dbReference type="PROSITE" id="PS50016"/>
    </source>
</evidence>
<feature type="compositionally biased region" description="Basic residues" evidence="12">
    <location>
        <begin position="1"/>
        <end position="13"/>
    </location>
</feature>
<dbReference type="AlphaFoldDB" id="D8S9B2"/>
<dbReference type="SMART" id="SM00490">
    <property type="entry name" value="HELICc"/>
    <property type="match status" value="1"/>
</dbReference>
<dbReference type="InterPro" id="IPR000953">
    <property type="entry name" value="Chromo/chromo_shadow_dom"/>
</dbReference>
<name>D8S9B2_SELML</name>
<feature type="compositionally biased region" description="Low complexity" evidence="12">
    <location>
        <begin position="32"/>
        <end position="44"/>
    </location>
</feature>
<dbReference type="eggNOG" id="KOG0383">
    <property type="taxonomic scope" value="Eukaryota"/>
</dbReference>
<keyword evidence="9" id="KW-0238">DNA-binding</keyword>
<dbReference type="GO" id="GO:0003682">
    <property type="term" value="F:chromatin binding"/>
    <property type="evidence" value="ECO:0000318"/>
    <property type="project" value="GO_Central"/>
</dbReference>
<dbReference type="InterPro" id="IPR001965">
    <property type="entry name" value="Znf_PHD"/>
</dbReference>
<feature type="domain" description="Chromo" evidence="13">
    <location>
        <begin position="185"/>
        <end position="232"/>
    </location>
</feature>
<dbReference type="InterPro" id="IPR049730">
    <property type="entry name" value="SNF2/RAD54-like_C"/>
</dbReference>
<dbReference type="InterPro" id="IPR001005">
    <property type="entry name" value="SANT/Myb"/>
</dbReference>
<feature type="region of interest" description="Disordered" evidence="12">
    <location>
        <begin position="822"/>
        <end position="844"/>
    </location>
</feature>
<dbReference type="OMA" id="MEANPRN"/>
<evidence type="ECO:0000259" key="13">
    <source>
        <dbReference type="PROSITE" id="PS50013"/>
    </source>
</evidence>
<protein>
    <recommendedName>
        <fullName evidence="19">SNF2 family DNA-dependent ATPase</fullName>
    </recommendedName>
</protein>
<feature type="domain" description="Helicase ATP-binding" evidence="15">
    <location>
        <begin position="281"/>
        <end position="463"/>
    </location>
</feature>
<dbReference type="PROSITE" id="PS51194">
    <property type="entry name" value="HELICASE_CTER"/>
    <property type="match status" value="1"/>
</dbReference>
<dbReference type="GO" id="GO:0042393">
    <property type="term" value="F:histone binding"/>
    <property type="evidence" value="ECO:0000318"/>
    <property type="project" value="GO_Central"/>
</dbReference>
<dbReference type="CDD" id="cd18660">
    <property type="entry name" value="CD1_tandem"/>
    <property type="match status" value="1"/>
</dbReference>
<feature type="domain" description="PHD-type" evidence="14">
    <location>
        <begin position="48"/>
        <end position="95"/>
    </location>
</feature>
<reference evidence="17 18" key="1">
    <citation type="journal article" date="2011" name="Science">
        <title>The Selaginella genome identifies genetic changes associated with the evolution of vascular plants.</title>
        <authorList>
            <person name="Banks J.A."/>
            <person name="Nishiyama T."/>
            <person name="Hasebe M."/>
            <person name="Bowman J.L."/>
            <person name="Gribskov M."/>
            <person name="dePamphilis C."/>
            <person name="Albert V.A."/>
            <person name="Aono N."/>
            <person name="Aoyama T."/>
            <person name="Ambrose B.A."/>
            <person name="Ashton N.W."/>
            <person name="Axtell M.J."/>
            <person name="Barker E."/>
            <person name="Barker M.S."/>
            <person name="Bennetzen J.L."/>
            <person name="Bonawitz N.D."/>
            <person name="Chapple C."/>
            <person name="Cheng C."/>
            <person name="Correa L.G."/>
            <person name="Dacre M."/>
            <person name="DeBarry J."/>
            <person name="Dreyer I."/>
            <person name="Elias M."/>
            <person name="Engstrom E.M."/>
            <person name="Estelle M."/>
            <person name="Feng L."/>
            <person name="Finet C."/>
            <person name="Floyd S.K."/>
            <person name="Frommer W.B."/>
            <person name="Fujita T."/>
            <person name="Gramzow L."/>
            <person name="Gutensohn M."/>
            <person name="Harholt J."/>
            <person name="Hattori M."/>
            <person name="Heyl A."/>
            <person name="Hirai T."/>
            <person name="Hiwatashi Y."/>
            <person name="Ishikawa M."/>
            <person name="Iwata M."/>
            <person name="Karol K.G."/>
            <person name="Koehler B."/>
            <person name="Kolukisaoglu U."/>
            <person name="Kubo M."/>
            <person name="Kurata T."/>
            <person name="Lalonde S."/>
            <person name="Li K."/>
            <person name="Li Y."/>
            <person name="Litt A."/>
            <person name="Lyons E."/>
            <person name="Manning G."/>
            <person name="Maruyama T."/>
            <person name="Michael T.P."/>
            <person name="Mikami K."/>
            <person name="Miyazaki S."/>
            <person name="Morinaga S."/>
            <person name="Murata T."/>
            <person name="Mueller-Roeber B."/>
            <person name="Nelson D.R."/>
            <person name="Obara M."/>
            <person name="Oguri Y."/>
            <person name="Olmstead R.G."/>
            <person name="Onodera N."/>
            <person name="Petersen B.L."/>
            <person name="Pils B."/>
            <person name="Prigge M."/>
            <person name="Rensing S.A."/>
            <person name="Riano-Pachon D.M."/>
            <person name="Roberts A.W."/>
            <person name="Sato Y."/>
            <person name="Scheller H.V."/>
            <person name="Schulz B."/>
            <person name="Schulz C."/>
            <person name="Shakirov E.V."/>
            <person name="Shibagaki N."/>
            <person name="Shinohara N."/>
            <person name="Shippen D.E."/>
            <person name="Soerensen I."/>
            <person name="Sotooka R."/>
            <person name="Sugimoto N."/>
            <person name="Sugita M."/>
            <person name="Sumikawa N."/>
            <person name="Tanurdzic M."/>
            <person name="Theissen G."/>
            <person name="Ulvskov P."/>
            <person name="Wakazuki S."/>
            <person name="Weng J.K."/>
            <person name="Willats W.W."/>
            <person name="Wipf D."/>
            <person name="Wolf P.G."/>
            <person name="Yang L."/>
            <person name="Zimmer A.D."/>
            <person name="Zhu Q."/>
            <person name="Mitros T."/>
            <person name="Hellsten U."/>
            <person name="Loque D."/>
            <person name="Otillar R."/>
            <person name="Salamov A."/>
            <person name="Schmutz J."/>
            <person name="Shapiro H."/>
            <person name="Lindquist E."/>
            <person name="Lucas S."/>
            <person name="Rokhsar D."/>
            <person name="Grigoriev I.V."/>
        </authorList>
    </citation>
    <scope>NUCLEOTIDE SEQUENCE [LARGE SCALE GENOMIC DNA]</scope>
</reference>
<dbReference type="GO" id="GO:0005524">
    <property type="term" value="F:ATP binding"/>
    <property type="evidence" value="ECO:0007669"/>
    <property type="project" value="UniProtKB-KW"/>
</dbReference>
<accession>D8S9B2</accession>
<feature type="region of interest" description="Disordered" evidence="12">
    <location>
        <begin position="864"/>
        <end position="929"/>
    </location>
</feature>
<dbReference type="PROSITE" id="PS51192">
    <property type="entry name" value="HELICASE_ATP_BIND_1"/>
    <property type="match status" value="1"/>
</dbReference>
<dbReference type="SUPFAM" id="SSF54160">
    <property type="entry name" value="Chromo domain-like"/>
    <property type="match status" value="2"/>
</dbReference>
<dbReference type="Gramene" id="EFJ18933">
    <property type="protein sequence ID" value="EFJ18933"/>
    <property type="gene ID" value="SELMODRAFT_177985"/>
</dbReference>
<evidence type="ECO:0000313" key="17">
    <source>
        <dbReference type="EMBL" id="EFJ18933.1"/>
    </source>
</evidence>
<keyword evidence="2" id="KW-0479">Metal-binding</keyword>
<dbReference type="PROSITE" id="PS01359">
    <property type="entry name" value="ZF_PHD_1"/>
    <property type="match status" value="1"/>
</dbReference>
<dbReference type="Pfam" id="PF00176">
    <property type="entry name" value="SNF2-rel_dom"/>
    <property type="match status" value="1"/>
</dbReference>
<feature type="compositionally biased region" description="Acidic residues" evidence="12">
    <location>
        <begin position="20"/>
        <end position="31"/>
    </location>
</feature>
<dbReference type="GO" id="GO:0140658">
    <property type="term" value="F:ATP-dependent chromatin remodeler activity"/>
    <property type="evidence" value="ECO:0000318"/>
    <property type="project" value="GO_Central"/>
</dbReference>
<dbReference type="InterPro" id="IPR001650">
    <property type="entry name" value="Helicase_C-like"/>
</dbReference>
<dbReference type="InterPro" id="IPR009463">
    <property type="entry name" value="DUF1087"/>
</dbReference>
<evidence type="ECO:0000256" key="1">
    <source>
        <dbReference type="ARBA" id="ARBA00004123"/>
    </source>
</evidence>
<dbReference type="InterPro" id="IPR009462">
    <property type="entry name" value="CHD_II_SANT-like"/>
</dbReference>
<dbReference type="SMART" id="SM00249">
    <property type="entry name" value="PHD"/>
    <property type="match status" value="1"/>
</dbReference>
<evidence type="ECO:0000256" key="4">
    <source>
        <dbReference type="ARBA" id="ARBA00022741"/>
    </source>
</evidence>
<dbReference type="HOGENOM" id="CLU_000315_31_0_1"/>
<dbReference type="Pfam" id="PF06465">
    <property type="entry name" value="DUF1087"/>
    <property type="match status" value="1"/>
</dbReference>
<dbReference type="GO" id="GO:0008270">
    <property type="term" value="F:zinc ion binding"/>
    <property type="evidence" value="ECO:0007669"/>
    <property type="project" value="UniProtKB-KW"/>
</dbReference>
<evidence type="ECO:0000259" key="16">
    <source>
        <dbReference type="PROSITE" id="PS51194"/>
    </source>
</evidence>
<dbReference type="SMART" id="SM00298">
    <property type="entry name" value="CHROMO"/>
    <property type="match status" value="2"/>
</dbReference>
<dbReference type="InterPro" id="IPR014001">
    <property type="entry name" value="Helicase_ATP-bd"/>
</dbReference>
<evidence type="ECO:0000256" key="6">
    <source>
        <dbReference type="ARBA" id="ARBA00022801"/>
    </source>
</evidence>
<dbReference type="SMART" id="SM01146">
    <property type="entry name" value="DUF1086"/>
    <property type="match status" value="1"/>
</dbReference>
<dbReference type="Gene3D" id="1.10.10.60">
    <property type="entry name" value="Homeodomain-like"/>
    <property type="match status" value="1"/>
</dbReference>
<dbReference type="InterPro" id="IPR038718">
    <property type="entry name" value="SNF2-like_sf"/>
</dbReference>
<keyword evidence="6" id="KW-0378">Hydrolase</keyword>
<proteinExistence type="predicted"/>
<keyword evidence="3" id="KW-0677">Repeat</keyword>
<dbReference type="InterPro" id="IPR000330">
    <property type="entry name" value="SNF2_N"/>
</dbReference>
<dbReference type="Gene3D" id="3.40.50.300">
    <property type="entry name" value="P-loop containing nucleotide triphosphate hydrolases"/>
    <property type="match status" value="1"/>
</dbReference>
<dbReference type="InterPro" id="IPR016197">
    <property type="entry name" value="Chromo-like_dom_sf"/>
</dbReference>
<evidence type="ECO:0000256" key="7">
    <source>
        <dbReference type="ARBA" id="ARBA00022833"/>
    </source>
</evidence>
<dbReference type="InterPro" id="IPR019787">
    <property type="entry name" value="Znf_PHD-finger"/>
</dbReference>
<dbReference type="GO" id="GO:0003677">
    <property type="term" value="F:DNA binding"/>
    <property type="evidence" value="ECO:0000318"/>
    <property type="project" value="GO_Central"/>
</dbReference>
<gene>
    <name evidence="17" type="ORF">SELMODRAFT_177985</name>
</gene>
<feature type="domain" description="Helicase C-terminal" evidence="16">
    <location>
        <begin position="591"/>
        <end position="747"/>
    </location>
</feature>
<dbReference type="CDD" id="cd18659">
    <property type="entry name" value="CD2_tandem"/>
    <property type="match status" value="1"/>
</dbReference>
<dbReference type="OrthoDB" id="5857104at2759"/>
<dbReference type="Pfam" id="PF06461">
    <property type="entry name" value="CHDII_SANT-like"/>
    <property type="match status" value="1"/>
</dbReference>
<dbReference type="InterPro" id="IPR013083">
    <property type="entry name" value="Znf_RING/FYVE/PHD"/>
</dbReference>
<dbReference type="Gene3D" id="3.40.50.10810">
    <property type="entry name" value="Tandem AAA-ATPase domain"/>
    <property type="match status" value="1"/>
</dbReference>
<organism evidence="18">
    <name type="scientific">Selaginella moellendorffii</name>
    <name type="common">Spikemoss</name>
    <dbReference type="NCBI Taxonomy" id="88036"/>
    <lineage>
        <taxon>Eukaryota</taxon>
        <taxon>Viridiplantae</taxon>
        <taxon>Streptophyta</taxon>
        <taxon>Embryophyta</taxon>
        <taxon>Tracheophyta</taxon>
        <taxon>Lycopodiopsida</taxon>
        <taxon>Selaginellales</taxon>
        <taxon>Selaginellaceae</taxon>
        <taxon>Selaginella</taxon>
    </lineage>
</organism>